<evidence type="ECO:0000256" key="2">
    <source>
        <dbReference type="SAM" id="Phobius"/>
    </source>
</evidence>
<keyword evidence="2" id="KW-1133">Transmembrane helix</keyword>
<organism evidence="3">
    <name type="scientific">Eremomyces bilateralis CBS 781.70</name>
    <dbReference type="NCBI Taxonomy" id="1392243"/>
    <lineage>
        <taxon>Eukaryota</taxon>
        <taxon>Fungi</taxon>
        <taxon>Dikarya</taxon>
        <taxon>Ascomycota</taxon>
        <taxon>Pezizomycotina</taxon>
        <taxon>Dothideomycetes</taxon>
        <taxon>Dothideomycetes incertae sedis</taxon>
        <taxon>Eremomycetales</taxon>
        <taxon>Eremomycetaceae</taxon>
        <taxon>Eremomyces</taxon>
    </lineage>
</organism>
<sequence>MLRRRLLAIELCVVDSPCFLRRLLPFVLLAWSRKFFIIGFILYNRRTSADIQERRIANFFSLNFNATAHLTRGEVFVTIAYPSSHFSSYAMHANSIEIRWQCTDPDPMLPPTDQPSNTTTPFTRKGISPGTVAGTSITVVAVVTGLAVGLFLWIRRRRRTEGGHIEQPHQHEFAKPELDTRSPPMGRNAYTVSKAATADIGELHGSPVPISPTNTTPVSGTTTVRYFKWDADKSAELPSPTKPAEVHGEGIQELQGQTVSHMDTNDHNISVSPIGNSRSGQLKRKPVRQSQTEPSYDLVQNLCSRLEGLRFGQYAGKGCHYMWIESPVDVSIINRANTVSMAFQVAMMMSVICEKTWAGSLLNSGSGTNPAAECFLNTFLLSP</sequence>
<reference evidence="5" key="2">
    <citation type="submission" date="2020-04" db="EMBL/GenBank/DDBJ databases">
        <authorList>
            <consortium name="NCBI Genome Project"/>
        </authorList>
    </citation>
    <scope>NUCLEOTIDE SEQUENCE</scope>
    <source>
        <strain evidence="5">CBS 781.70</strain>
    </source>
</reference>
<accession>A0A6G1G0S1</accession>
<keyword evidence="2" id="KW-0472">Membrane</keyword>
<feature type="compositionally biased region" description="Polar residues" evidence="1">
    <location>
        <begin position="265"/>
        <end position="280"/>
    </location>
</feature>
<evidence type="ECO:0000313" key="5">
    <source>
        <dbReference type="RefSeq" id="XP_033533285.1"/>
    </source>
</evidence>
<feature type="transmembrane region" description="Helical" evidence="2">
    <location>
        <begin position="132"/>
        <end position="154"/>
    </location>
</feature>
<reference evidence="5" key="3">
    <citation type="submission" date="2025-04" db="UniProtKB">
        <authorList>
            <consortium name="RefSeq"/>
        </authorList>
    </citation>
    <scope>IDENTIFICATION</scope>
    <source>
        <strain evidence="5">CBS 781.70</strain>
    </source>
</reference>
<evidence type="ECO:0000256" key="1">
    <source>
        <dbReference type="SAM" id="MobiDB-lite"/>
    </source>
</evidence>
<reference evidence="3 5" key="1">
    <citation type="submission" date="2020-01" db="EMBL/GenBank/DDBJ databases">
        <authorList>
            <consortium name="DOE Joint Genome Institute"/>
            <person name="Haridas S."/>
            <person name="Albert R."/>
            <person name="Binder M."/>
            <person name="Bloem J."/>
            <person name="Labutti K."/>
            <person name="Salamov A."/>
            <person name="Andreopoulos B."/>
            <person name="Baker S.E."/>
            <person name="Barry K."/>
            <person name="Bills G."/>
            <person name="Bluhm B.H."/>
            <person name="Cannon C."/>
            <person name="Castanera R."/>
            <person name="Culley D.E."/>
            <person name="Daum C."/>
            <person name="Ezra D."/>
            <person name="Gonzalez J.B."/>
            <person name="Henrissat B."/>
            <person name="Kuo A."/>
            <person name="Liang C."/>
            <person name="Lipzen A."/>
            <person name="Lutzoni F."/>
            <person name="Magnuson J."/>
            <person name="Mondo S."/>
            <person name="Nolan M."/>
            <person name="Ohm R."/>
            <person name="Pangilinan J."/>
            <person name="Park H.-J."/>
            <person name="Ramirez L."/>
            <person name="Alfaro M."/>
            <person name="Sun H."/>
            <person name="Tritt A."/>
            <person name="Yoshinaga Y."/>
            <person name="Zwiers L.-H."/>
            <person name="Turgeon B.G."/>
            <person name="Goodwin S.B."/>
            <person name="Spatafora J.W."/>
            <person name="Crous P.W."/>
            <person name="Grigoriev I.V."/>
        </authorList>
    </citation>
    <scope>NUCLEOTIDE SEQUENCE</scope>
    <source>
        <strain evidence="3 5">CBS 781.70</strain>
    </source>
</reference>
<keyword evidence="2" id="KW-0812">Transmembrane</keyword>
<dbReference type="Proteomes" id="UP000504638">
    <property type="component" value="Unplaced"/>
</dbReference>
<feature type="region of interest" description="Disordered" evidence="1">
    <location>
        <begin position="265"/>
        <end position="293"/>
    </location>
</feature>
<dbReference type="RefSeq" id="XP_033533285.1">
    <property type="nucleotide sequence ID" value="XM_033678142.1"/>
</dbReference>
<evidence type="ECO:0000313" key="4">
    <source>
        <dbReference type="Proteomes" id="UP000504638"/>
    </source>
</evidence>
<name>A0A6G1G0S1_9PEZI</name>
<dbReference type="AlphaFoldDB" id="A0A6G1G0S1"/>
<protein>
    <submittedName>
        <fullName evidence="3 5">Uncharacterized protein</fullName>
    </submittedName>
</protein>
<dbReference type="EMBL" id="ML975160">
    <property type="protein sequence ID" value="KAF1811654.1"/>
    <property type="molecule type" value="Genomic_DNA"/>
</dbReference>
<gene>
    <name evidence="3 5" type="ORF">P152DRAFT_449934</name>
</gene>
<keyword evidence="4" id="KW-1185">Reference proteome</keyword>
<proteinExistence type="predicted"/>
<dbReference type="GeneID" id="54418712"/>
<evidence type="ECO:0000313" key="3">
    <source>
        <dbReference type="EMBL" id="KAF1811654.1"/>
    </source>
</evidence>